<dbReference type="STRING" id="578462.A0A0L0SN91"/>
<reference evidence="4" key="2">
    <citation type="submission" date="2009-11" db="EMBL/GenBank/DDBJ databases">
        <title>The Genome Sequence of Allomyces macrogynus strain ATCC 38327.</title>
        <authorList>
            <consortium name="The Broad Institute Genome Sequencing Platform"/>
            <person name="Russ C."/>
            <person name="Cuomo C."/>
            <person name="Shea T."/>
            <person name="Young S.K."/>
            <person name="Zeng Q."/>
            <person name="Koehrsen M."/>
            <person name="Haas B."/>
            <person name="Borodovsky M."/>
            <person name="Guigo R."/>
            <person name="Alvarado L."/>
            <person name="Berlin A."/>
            <person name="Borenstein D."/>
            <person name="Chen Z."/>
            <person name="Engels R."/>
            <person name="Freedman E."/>
            <person name="Gellesch M."/>
            <person name="Goldberg J."/>
            <person name="Griggs A."/>
            <person name="Gujja S."/>
            <person name="Heiman D."/>
            <person name="Hepburn T."/>
            <person name="Howarth C."/>
            <person name="Jen D."/>
            <person name="Larson L."/>
            <person name="Lewis B."/>
            <person name="Mehta T."/>
            <person name="Park D."/>
            <person name="Pearson M."/>
            <person name="Roberts A."/>
            <person name="Saif S."/>
            <person name="Shenoy N."/>
            <person name="Sisk P."/>
            <person name="Stolte C."/>
            <person name="Sykes S."/>
            <person name="Walk T."/>
            <person name="White J."/>
            <person name="Yandava C."/>
            <person name="Burger G."/>
            <person name="Gray M.W."/>
            <person name="Holland P.W.H."/>
            <person name="King N."/>
            <person name="Lang F.B.F."/>
            <person name="Roger A.J."/>
            <person name="Ruiz-Trillo I."/>
            <person name="Lander E."/>
            <person name="Nusbaum C."/>
        </authorList>
    </citation>
    <scope>NUCLEOTIDE SEQUENCE [LARGE SCALE GENOMIC DNA]</scope>
    <source>
        <strain evidence="4">ATCC 38327</strain>
    </source>
</reference>
<feature type="compositionally biased region" description="Low complexity" evidence="1">
    <location>
        <begin position="179"/>
        <end position="194"/>
    </location>
</feature>
<dbReference type="PROSITE" id="PS50031">
    <property type="entry name" value="EH"/>
    <property type="match status" value="1"/>
</dbReference>
<dbReference type="VEuPathDB" id="FungiDB:AMAG_09019"/>
<dbReference type="Gene3D" id="1.10.238.10">
    <property type="entry name" value="EF-hand"/>
    <property type="match status" value="1"/>
</dbReference>
<dbReference type="SMART" id="SM00027">
    <property type="entry name" value="EH"/>
    <property type="match status" value="1"/>
</dbReference>
<gene>
    <name evidence="3" type="ORF">AMAG_09019</name>
</gene>
<accession>A0A0L0SN91</accession>
<protein>
    <recommendedName>
        <fullName evidence="2">EH domain-containing protein</fullName>
    </recommendedName>
</protein>
<feature type="domain" description="EH" evidence="2">
    <location>
        <begin position="12"/>
        <end position="105"/>
    </location>
</feature>
<evidence type="ECO:0000259" key="2">
    <source>
        <dbReference type="PROSITE" id="PS50031"/>
    </source>
</evidence>
<evidence type="ECO:0000256" key="1">
    <source>
        <dbReference type="SAM" id="MobiDB-lite"/>
    </source>
</evidence>
<evidence type="ECO:0000313" key="3">
    <source>
        <dbReference type="EMBL" id="KNE63957.1"/>
    </source>
</evidence>
<feature type="region of interest" description="Disordered" evidence="1">
    <location>
        <begin position="143"/>
        <end position="199"/>
    </location>
</feature>
<evidence type="ECO:0000313" key="4">
    <source>
        <dbReference type="Proteomes" id="UP000054350"/>
    </source>
</evidence>
<proteinExistence type="predicted"/>
<dbReference type="Proteomes" id="UP000054350">
    <property type="component" value="Unassembled WGS sequence"/>
</dbReference>
<dbReference type="EMBL" id="GG745343">
    <property type="protein sequence ID" value="KNE63957.1"/>
    <property type="molecule type" value="Genomic_DNA"/>
</dbReference>
<keyword evidence="4" id="KW-1185">Reference proteome</keyword>
<reference evidence="3 4" key="1">
    <citation type="submission" date="2009-11" db="EMBL/GenBank/DDBJ databases">
        <title>Annotation of Allomyces macrogynus ATCC 38327.</title>
        <authorList>
            <consortium name="The Broad Institute Genome Sequencing Platform"/>
            <person name="Russ C."/>
            <person name="Cuomo C."/>
            <person name="Burger G."/>
            <person name="Gray M.W."/>
            <person name="Holland P.W.H."/>
            <person name="King N."/>
            <person name="Lang F.B.F."/>
            <person name="Roger A.J."/>
            <person name="Ruiz-Trillo I."/>
            <person name="Young S.K."/>
            <person name="Zeng Q."/>
            <person name="Gargeya S."/>
            <person name="Fitzgerald M."/>
            <person name="Haas B."/>
            <person name="Abouelleil A."/>
            <person name="Alvarado L."/>
            <person name="Arachchi H.M."/>
            <person name="Berlin A."/>
            <person name="Chapman S.B."/>
            <person name="Gearin G."/>
            <person name="Goldberg J."/>
            <person name="Griggs A."/>
            <person name="Gujja S."/>
            <person name="Hansen M."/>
            <person name="Heiman D."/>
            <person name="Howarth C."/>
            <person name="Larimer J."/>
            <person name="Lui A."/>
            <person name="MacDonald P.J.P."/>
            <person name="McCowen C."/>
            <person name="Montmayeur A."/>
            <person name="Murphy C."/>
            <person name="Neiman D."/>
            <person name="Pearson M."/>
            <person name="Priest M."/>
            <person name="Roberts A."/>
            <person name="Saif S."/>
            <person name="Shea T."/>
            <person name="Sisk P."/>
            <person name="Stolte C."/>
            <person name="Sykes S."/>
            <person name="Wortman J."/>
            <person name="Nusbaum C."/>
            <person name="Birren B."/>
        </authorList>
    </citation>
    <scope>NUCLEOTIDE SEQUENCE [LARGE SCALE GENOMIC DNA]</scope>
    <source>
        <strain evidence="3 4">ATCC 38327</strain>
    </source>
</reference>
<dbReference type="Pfam" id="PF12763">
    <property type="entry name" value="EH"/>
    <property type="match status" value="1"/>
</dbReference>
<name>A0A0L0SN91_ALLM3</name>
<dbReference type="AlphaFoldDB" id="A0A0L0SN91"/>
<organism evidence="3 4">
    <name type="scientific">Allomyces macrogynus (strain ATCC 38327)</name>
    <name type="common">Allomyces javanicus var. macrogynus</name>
    <dbReference type="NCBI Taxonomy" id="578462"/>
    <lineage>
        <taxon>Eukaryota</taxon>
        <taxon>Fungi</taxon>
        <taxon>Fungi incertae sedis</taxon>
        <taxon>Blastocladiomycota</taxon>
        <taxon>Blastocladiomycetes</taxon>
        <taxon>Blastocladiales</taxon>
        <taxon>Blastocladiaceae</taxon>
        <taxon>Allomyces</taxon>
    </lineage>
</organism>
<dbReference type="OrthoDB" id="524326at2759"/>
<dbReference type="InterPro" id="IPR000261">
    <property type="entry name" value="EH_dom"/>
</dbReference>
<sequence>MPDAQFTARPAERDDYEAWFVAHGGSVAADAIAVDGASAFFRQSGQPNDVLSSVWRLANRTASPSALRFSDFCIAANLLLQLARGQLASPPVTLPPAFARDADRFAAAPVAPASQRPTPFDLPAVITAPKPKPPVADLLVLDSDSDDGAPIMSSRAPAARPPLDVPRGSGMRNGSVSRASTLAPAAPSSATGSSIGPLSAQRTGASVTAAPRAVPAARAMSVAGFDPLPARPASGAGARSVATPPPSAFGGAAPPATAATAWAIPVDKQALYGGYFNNVDKDGKGFATAS</sequence>